<reference evidence="1 2" key="1">
    <citation type="submission" date="2024-02" db="EMBL/GenBank/DDBJ databases">
        <title>Genome analysis and characterization of Microbaculum marinisediminis sp. nov., isolated from marine sediment.</title>
        <authorList>
            <person name="Du Z.-J."/>
            <person name="Ye Y.-Q."/>
            <person name="Zhang Z.-R."/>
            <person name="Yuan S.-M."/>
            <person name="Zhang X.-Y."/>
        </authorList>
    </citation>
    <scope>NUCLEOTIDE SEQUENCE [LARGE SCALE GENOMIC DNA]</scope>
    <source>
        <strain evidence="1 2">SDUM1044001</strain>
    </source>
</reference>
<keyword evidence="1" id="KW-0808">Transferase</keyword>
<evidence type="ECO:0000313" key="2">
    <source>
        <dbReference type="Proteomes" id="UP001378188"/>
    </source>
</evidence>
<name>A0AAW9RQ45_9HYPH</name>
<protein>
    <submittedName>
        <fullName evidence="1">CoA-transferase</fullName>
        <ecNumber evidence="1">2.8.3.-</ecNumber>
    </submittedName>
</protein>
<dbReference type="Gene3D" id="3.30.30.40">
    <property type="match status" value="1"/>
</dbReference>
<dbReference type="RefSeq" id="WP_340330154.1">
    <property type="nucleotide sequence ID" value="NZ_JAZHOF010000005.1"/>
</dbReference>
<dbReference type="AlphaFoldDB" id="A0AAW9RQ45"/>
<accession>A0AAW9RQ45</accession>
<dbReference type="SMART" id="SM00882">
    <property type="entry name" value="CoA_trans"/>
    <property type="match status" value="1"/>
</dbReference>
<organism evidence="1 2">
    <name type="scientific">Microbaculum marinum</name>
    <dbReference type="NCBI Taxonomy" id="1764581"/>
    <lineage>
        <taxon>Bacteria</taxon>
        <taxon>Pseudomonadati</taxon>
        <taxon>Pseudomonadota</taxon>
        <taxon>Alphaproteobacteria</taxon>
        <taxon>Hyphomicrobiales</taxon>
        <taxon>Tepidamorphaceae</taxon>
        <taxon>Microbaculum</taxon>
    </lineage>
</organism>
<gene>
    <name evidence="1" type="ORF">V3328_13265</name>
</gene>
<dbReference type="InterPro" id="IPR037171">
    <property type="entry name" value="NagB/RpiA_transferase-like"/>
</dbReference>
<dbReference type="Gene3D" id="3.40.1080.10">
    <property type="entry name" value="Glutaconate Coenzyme A-transferase"/>
    <property type="match status" value="1"/>
</dbReference>
<keyword evidence="2" id="KW-1185">Reference proteome</keyword>
<dbReference type="EMBL" id="JAZHOF010000005">
    <property type="protein sequence ID" value="MEJ8572453.1"/>
    <property type="molecule type" value="Genomic_DNA"/>
</dbReference>
<dbReference type="Pfam" id="PF01144">
    <property type="entry name" value="CoA_trans"/>
    <property type="match status" value="1"/>
</dbReference>
<dbReference type="EC" id="2.8.3.-" evidence="1"/>
<dbReference type="SUPFAM" id="SSF100950">
    <property type="entry name" value="NagB/RpiA/CoA transferase-like"/>
    <property type="match status" value="1"/>
</dbReference>
<dbReference type="Proteomes" id="UP001378188">
    <property type="component" value="Unassembled WGS sequence"/>
</dbReference>
<proteinExistence type="predicted"/>
<comment type="caution">
    <text evidence="1">The sequence shown here is derived from an EMBL/GenBank/DDBJ whole genome shotgun (WGS) entry which is preliminary data.</text>
</comment>
<sequence>MADLSKTRILASADELAREVPDGATIVVFKDSGVPMETARALIRRGAKDLHLVTVPTSGLFADLLIAAGCVATIETAGVSLGEFGPAHNFARAVKTGTVTIRDSTCPAVYAGLQAAHKGIPFMPLRGLIGSDLMRVRDDYRVIDNPYGENDPIVAIPAIRPDIALVHVPLADRFGNLWIGRAAELRILAQASARTLASAEEIVEDNILEDERLAAACLPRHYVSALAQAPRGAWPMDMPGRYGVDSGHMRGYAEQTREAAGTAAYVRALVEAAPAAAE</sequence>
<evidence type="ECO:0000313" key="1">
    <source>
        <dbReference type="EMBL" id="MEJ8572453.1"/>
    </source>
</evidence>
<dbReference type="GO" id="GO:0008410">
    <property type="term" value="F:CoA-transferase activity"/>
    <property type="evidence" value="ECO:0007669"/>
    <property type="project" value="InterPro"/>
</dbReference>
<dbReference type="InterPro" id="IPR004165">
    <property type="entry name" value="CoA_trans_fam_I"/>
</dbReference>